<dbReference type="EMBL" id="CP000113">
    <property type="protein sequence ID" value="ABF93149.1"/>
    <property type="molecule type" value="Genomic_DNA"/>
</dbReference>
<accession>Q1D709</accession>
<dbReference type="EnsemblBacteria" id="ABF93149">
    <property type="protein sequence ID" value="ABF93149"/>
    <property type="gene ID" value="MXAN_3367"/>
</dbReference>
<dbReference type="Proteomes" id="UP000002402">
    <property type="component" value="Chromosome"/>
</dbReference>
<dbReference type="AlphaFoldDB" id="Q1D709"/>
<organism evidence="1 2">
    <name type="scientific">Myxococcus xanthus (strain DK1622)</name>
    <dbReference type="NCBI Taxonomy" id="246197"/>
    <lineage>
        <taxon>Bacteria</taxon>
        <taxon>Pseudomonadati</taxon>
        <taxon>Myxococcota</taxon>
        <taxon>Myxococcia</taxon>
        <taxon>Myxococcales</taxon>
        <taxon>Cystobacterineae</taxon>
        <taxon>Myxococcaceae</taxon>
        <taxon>Myxococcus</taxon>
    </lineage>
</organism>
<gene>
    <name evidence="1" type="ordered locus">MXAN_3367</name>
</gene>
<sequence>MGTGWLNAPSVESRARRPYVGDLKVGNRGTSMGARHTRLAAALAAAWEAEVVSARRMTALAERIVDARVRARLMVLAAFCRAHASRLLARLAALGRGPLPVPPEDIELDSDTLLELRREGAFARASAARYETTAELARQQADLSSAWVCELNRTEEQDRSRELLSLAEGALGPVVHADAPASAAPGDS</sequence>
<evidence type="ECO:0000313" key="2">
    <source>
        <dbReference type="Proteomes" id="UP000002402"/>
    </source>
</evidence>
<evidence type="ECO:0000313" key="1">
    <source>
        <dbReference type="EMBL" id="ABF93149.1"/>
    </source>
</evidence>
<proteinExistence type="predicted"/>
<name>Q1D709_MYXXD</name>
<dbReference type="KEGG" id="mxa:MXAN_3367"/>
<keyword evidence="2" id="KW-1185">Reference proteome</keyword>
<dbReference type="HOGENOM" id="CLU_1675984_0_0_7"/>
<protein>
    <submittedName>
        <fullName evidence="1">Uncharacterized protein</fullName>
    </submittedName>
</protein>
<reference evidence="1 2" key="1">
    <citation type="journal article" date="2006" name="Proc. Natl. Acad. Sci. U.S.A.">
        <title>Evolution of sensory complexity recorded in a myxobacterial genome.</title>
        <authorList>
            <person name="Goldman B.S."/>
            <person name="Nierman W.C."/>
            <person name="Kaiser D."/>
            <person name="Slater S.C."/>
            <person name="Durkin A.S."/>
            <person name="Eisen J.A."/>
            <person name="Ronning C.M."/>
            <person name="Barbazuk W.B."/>
            <person name="Blanchard M."/>
            <person name="Field C."/>
            <person name="Halling C."/>
            <person name="Hinkle G."/>
            <person name="Iartchuk O."/>
            <person name="Kim H.S."/>
            <person name="Mackenzie C."/>
            <person name="Madupu R."/>
            <person name="Miller N."/>
            <person name="Shvartsbeyn A."/>
            <person name="Sullivan S.A."/>
            <person name="Vaudin M."/>
            <person name="Wiegand R."/>
            <person name="Kaplan H.B."/>
        </authorList>
    </citation>
    <scope>NUCLEOTIDE SEQUENCE [LARGE SCALE GENOMIC DNA]</scope>
    <source>
        <strain evidence="2">DK1622</strain>
    </source>
</reference>
<dbReference type="STRING" id="246197.MXAN_3367"/>